<dbReference type="STRING" id="244447.ENSCSEP00000011322"/>
<evidence type="ECO:0000256" key="3">
    <source>
        <dbReference type="ARBA" id="ARBA00022448"/>
    </source>
</evidence>
<name>A0A3P8VA56_CYNSE</name>
<evidence type="ECO:0000256" key="5">
    <source>
        <dbReference type="ARBA" id="ARBA00022692"/>
    </source>
</evidence>
<evidence type="ECO:0000256" key="7">
    <source>
        <dbReference type="ARBA" id="ARBA00022982"/>
    </source>
</evidence>
<keyword evidence="6 11" id="KW-0999">Mitochondrion inner membrane</keyword>
<keyword evidence="13" id="KW-1185">Reference proteome</keyword>
<comment type="similarity">
    <text evidence="2 11">Belongs to the complex I NDUFC2 subunit family.</text>
</comment>
<dbReference type="PANTHER" id="PTHR13099">
    <property type="entry name" value="NADH-UBIQUINONE OXIDOREDUCTASE SUBUNIT B14.5B"/>
    <property type="match status" value="1"/>
</dbReference>
<dbReference type="Ensembl" id="ENSCSET00000011460.1">
    <property type="protein sequence ID" value="ENSCSEP00000011322.1"/>
    <property type="gene ID" value="ENSCSEG00000007278.1"/>
</dbReference>
<dbReference type="CTD" id="4718"/>
<dbReference type="InterPro" id="IPR009423">
    <property type="entry name" value="NDUC2"/>
</dbReference>
<dbReference type="AlphaFoldDB" id="A0A3P8VA56"/>
<comment type="subcellular location">
    <subcellularLocation>
        <location evidence="1">Mitochondrion inner membrane</location>
        <topology evidence="1">Single-pass membrane protein</topology>
        <orientation evidence="1">Matrix side</orientation>
    </subcellularLocation>
</comment>
<sequence>MGLIPDEAKGLPPPGIMNYNSAWMALMGWCVVMIDNAVKLRPPIRSGVHRQVLGATVGWFIGYHLTKYANYKWAKRDQEMLAYMKFHPEDFQKKEKKTYAEIVEPFKPVF</sequence>
<evidence type="ECO:0000256" key="9">
    <source>
        <dbReference type="ARBA" id="ARBA00023128"/>
    </source>
</evidence>
<keyword evidence="8" id="KW-1133">Transmembrane helix</keyword>
<evidence type="ECO:0000256" key="4">
    <source>
        <dbReference type="ARBA" id="ARBA00022660"/>
    </source>
</evidence>
<dbReference type="Proteomes" id="UP000265120">
    <property type="component" value="Chromosome 4"/>
</dbReference>
<reference evidence="12" key="2">
    <citation type="submission" date="2025-08" db="UniProtKB">
        <authorList>
            <consortium name="Ensembl"/>
        </authorList>
    </citation>
    <scope>IDENTIFICATION</scope>
</reference>
<comment type="function">
    <text evidence="11">Accessory subunit of the mitochondrial membrane respiratory chain NADH dehydrogenase (Complex I), that is believed not to be involved in catalysis. Complex I functions in the transfer of electrons from NADH to the respiratory chain. The immediate electron acceptor for the enzyme is believed to be ubiquinone.</text>
</comment>
<dbReference type="GO" id="GO:0006120">
    <property type="term" value="P:mitochondrial electron transport, NADH to ubiquinone"/>
    <property type="evidence" value="ECO:0007669"/>
    <property type="project" value="InterPro"/>
</dbReference>
<organism evidence="12 13">
    <name type="scientific">Cynoglossus semilaevis</name>
    <name type="common">Tongue sole</name>
    <dbReference type="NCBI Taxonomy" id="244447"/>
    <lineage>
        <taxon>Eukaryota</taxon>
        <taxon>Metazoa</taxon>
        <taxon>Chordata</taxon>
        <taxon>Craniata</taxon>
        <taxon>Vertebrata</taxon>
        <taxon>Euteleostomi</taxon>
        <taxon>Actinopterygii</taxon>
        <taxon>Neopterygii</taxon>
        <taxon>Teleostei</taxon>
        <taxon>Neoteleostei</taxon>
        <taxon>Acanthomorphata</taxon>
        <taxon>Carangaria</taxon>
        <taxon>Pleuronectiformes</taxon>
        <taxon>Pleuronectoidei</taxon>
        <taxon>Cynoglossidae</taxon>
        <taxon>Cynoglossinae</taxon>
        <taxon>Cynoglossus</taxon>
    </lineage>
</organism>
<proteinExistence type="inferred from homology"/>
<dbReference type="InParanoid" id="A0A3P8VA56"/>
<accession>A0A3P8VA56</accession>
<protein>
    <recommendedName>
        <fullName evidence="11">NADH dehydrogenase [ubiquinone] 1 subunit C2</fullName>
    </recommendedName>
</protein>
<evidence type="ECO:0000256" key="10">
    <source>
        <dbReference type="ARBA" id="ARBA00023136"/>
    </source>
</evidence>
<dbReference type="GeneID" id="103378038"/>
<dbReference type="PIRSF" id="PIRSF017834">
    <property type="entry name" value="NADH-UbQ_OxRdtase_b14.5b"/>
    <property type="match status" value="1"/>
</dbReference>
<evidence type="ECO:0000256" key="6">
    <source>
        <dbReference type="ARBA" id="ARBA00022792"/>
    </source>
</evidence>
<keyword evidence="9 11" id="KW-0496">Mitochondrion</keyword>
<keyword evidence="10 11" id="KW-0472">Membrane</keyword>
<dbReference type="RefSeq" id="XP_008307306.1">
    <property type="nucleotide sequence ID" value="XM_008309084.2"/>
</dbReference>
<dbReference type="Pfam" id="PF06374">
    <property type="entry name" value="NDUF_C2"/>
    <property type="match status" value="1"/>
</dbReference>
<evidence type="ECO:0000313" key="13">
    <source>
        <dbReference type="Proteomes" id="UP000265120"/>
    </source>
</evidence>
<keyword evidence="7 11" id="KW-0249">Electron transport</keyword>
<dbReference type="GO" id="GO:0005743">
    <property type="term" value="C:mitochondrial inner membrane"/>
    <property type="evidence" value="ECO:0007669"/>
    <property type="project" value="UniProtKB-SubCell"/>
</dbReference>
<keyword evidence="5" id="KW-0812">Transmembrane</keyword>
<evidence type="ECO:0000256" key="8">
    <source>
        <dbReference type="ARBA" id="ARBA00022989"/>
    </source>
</evidence>
<reference evidence="12" key="3">
    <citation type="submission" date="2025-09" db="UniProtKB">
        <authorList>
            <consortium name="Ensembl"/>
        </authorList>
    </citation>
    <scope>IDENTIFICATION</scope>
</reference>
<dbReference type="PANTHER" id="PTHR13099:SF0">
    <property type="entry name" value="NADH DEHYDROGENASE [UBIQUINONE] 1 SUBUNIT C2-RELATED"/>
    <property type="match status" value="1"/>
</dbReference>
<dbReference type="GeneTree" id="ENSGT00390000010352"/>
<evidence type="ECO:0000256" key="11">
    <source>
        <dbReference type="PIRNR" id="PIRNR017834"/>
    </source>
</evidence>
<evidence type="ECO:0000256" key="1">
    <source>
        <dbReference type="ARBA" id="ARBA00004298"/>
    </source>
</evidence>
<reference evidence="12 13" key="1">
    <citation type="journal article" date="2014" name="Nat. Genet.">
        <title>Whole-genome sequence of a flatfish provides insights into ZW sex chromosome evolution and adaptation to a benthic lifestyle.</title>
        <authorList>
            <person name="Chen S."/>
            <person name="Zhang G."/>
            <person name="Shao C."/>
            <person name="Huang Q."/>
            <person name="Liu G."/>
            <person name="Zhang P."/>
            <person name="Song W."/>
            <person name="An N."/>
            <person name="Chalopin D."/>
            <person name="Volff J.N."/>
            <person name="Hong Y."/>
            <person name="Li Q."/>
            <person name="Sha Z."/>
            <person name="Zhou H."/>
            <person name="Xie M."/>
            <person name="Yu Q."/>
            <person name="Liu Y."/>
            <person name="Xiang H."/>
            <person name="Wang N."/>
            <person name="Wu K."/>
            <person name="Yang C."/>
            <person name="Zhou Q."/>
            <person name="Liao X."/>
            <person name="Yang L."/>
            <person name="Hu Q."/>
            <person name="Zhang J."/>
            <person name="Meng L."/>
            <person name="Jin L."/>
            <person name="Tian Y."/>
            <person name="Lian J."/>
            <person name="Yang J."/>
            <person name="Miao G."/>
            <person name="Liu S."/>
            <person name="Liang Z."/>
            <person name="Yan F."/>
            <person name="Li Y."/>
            <person name="Sun B."/>
            <person name="Zhang H."/>
            <person name="Zhang J."/>
            <person name="Zhu Y."/>
            <person name="Du M."/>
            <person name="Zhao Y."/>
            <person name="Schartl M."/>
            <person name="Tang Q."/>
            <person name="Wang J."/>
        </authorList>
    </citation>
    <scope>NUCLEOTIDE SEQUENCE</scope>
</reference>
<dbReference type="OMA" id="WFIGYHI"/>
<dbReference type="OrthoDB" id="6329847at2759"/>
<evidence type="ECO:0000313" key="12">
    <source>
        <dbReference type="Ensembl" id="ENSCSEP00000011322.1"/>
    </source>
</evidence>
<evidence type="ECO:0000256" key="2">
    <source>
        <dbReference type="ARBA" id="ARBA00008674"/>
    </source>
</evidence>
<keyword evidence="3 11" id="KW-0813">Transport</keyword>
<keyword evidence="4 11" id="KW-0679">Respiratory chain</keyword>
<dbReference type="KEGG" id="csem:103378038"/>